<gene>
    <name evidence="2" type="ORF">AAF712_002311</name>
</gene>
<comment type="caution">
    <text evidence="2">The sequence shown here is derived from an EMBL/GenBank/DDBJ whole genome shotgun (WGS) entry which is preliminary data.</text>
</comment>
<proteinExistence type="predicted"/>
<sequence>MSTTQLTNAQRIAVVQKNSLSYKDRHSRTHAGPTEFIKQWFAKLPAIDKFRTNYDIRKRNDARRDKDLRYVRAQEERPASPQESEYSIISDYCEDLVNSKEKLERAKTYMDEDLYAALVKKREEKEGGSAGKSTDLMRAPRMVEVEESVATAIEVPFHDYLFQVVNYHHTNAACLGFFLNRNLEKINANAAIIRWDKLPGHANKDNKTRVWEKKHIYEILEINPKDTHEGLKTYADFTEAMKNLVRFEKARDPDGESGAYSGGGQFPRGESLFAYVWTGLKSWELPAPTYSTWIDKHKNFFERQERAQELFDQWKPKELELRDRRFLKGFAFSEITYLLAWAEVKSEAKSMKNIHDALEEQMAPLREGRDRKRKEYGGRDDGRDQPHRLKKPFQGGNAGGSSNLRCLGCGARGHNVRHHDTSSHPPLVWAAIKDESLVHPSNGKVICLRYNIHGHSKSDTQGKCSDCKAEHICCYCGKTDHYGAKCSKQPKDHN</sequence>
<evidence type="ECO:0000256" key="1">
    <source>
        <dbReference type="SAM" id="MobiDB-lite"/>
    </source>
</evidence>
<reference evidence="2 3" key="1">
    <citation type="submission" date="2024-05" db="EMBL/GenBank/DDBJ databases">
        <title>A draft genome resource for the thread blight pathogen Marasmius tenuissimus strain MS-2.</title>
        <authorList>
            <person name="Yulfo-Soto G.E."/>
            <person name="Baruah I.K."/>
            <person name="Amoako-Attah I."/>
            <person name="Bukari Y."/>
            <person name="Meinhardt L.W."/>
            <person name="Bailey B.A."/>
            <person name="Cohen S.P."/>
        </authorList>
    </citation>
    <scope>NUCLEOTIDE SEQUENCE [LARGE SCALE GENOMIC DNA]</scope>
    <source>
        <strain evidence="2 3">MS-2</strain>
    </source>
</reference>
<dbReference type="Proteomes" id="UP001437256">
    <property type="component" value="Unassembled WGS sequence"/>
</dbReference>
<accession>A0ABR3ABV6</accession>
<name>A0ABR3ABV6_9AGAR</name>
<dbReference type="CDD" id="cd20335">
    <property type="entry name" value="BRcat_RBR"/>
    <property type="match status" value="1"/>
</dbReference>
<evidence type="ECO:0000313" key="3">
    <source>
        <dbReference type="Proteomes" id="UP001437256"/>
    </source>
</evidence>
<dbReference type="EMBL" id="JBBXMP010000006">
    <property type="protein sequence ID" value="KAL0070479.1"/>
    <property type="molecule type" value="Genomic_DNA"/>
</dbReference>
<evidence type="ECO:0008006" key="4">
    <source>
        <dbReference type="Google" id="ProtNLM"/>
    </source>
</evidence>
<keyword evidence="3" id="KW-1185">Reference proteome</keyword>
<feature type="region of interest" description="Disordered" evidence="1">
    <location>
        <begin position="359"/>
        <end position="399"/>
    </location>
</feature>
<protein>
    <recommendedName>
        <fullName evidence="4">CCHC-type domain-containing protein</fullName>
    </recommendedName>
</protein>
<evidence type="ECO:0000313" key="2">
    <source>
        <dbReference type="EMBL" id="KAL0070479.1"/>
    </source>
</evidence>
<feature type="compositionally biased region" description="Basic and acidic residues" evidence="1">
    <location>
        <begin position="366"/>
        <end position="387"/>
    </location>
</feature>
<organism evidence="2 3">
    <name type="scientific">Marasmius tenuissimus</name>
    <dbReference type="NCBI Taxonomy" id="585030"/>
    <lineage>
        <taxon>Eukaryota</taxon>
        <taxon>Fungi</taxon>
        <taxon>Dikarya</taxon>
        <taxon>Basidiomycota</taxon>
        <taxon>Agaricomycotina</taxon>
        <taxon>Agaricomycetes</taxon>
        <taxon>Agaricomycetidae</taxon>
        <taxon>Agaricales</taxon>
        <taxon>Marasmiineae</taxon>
        <taxon>Marasmiaceae</taxon>
        <taxon>Marasmius</taxon>
    </lineage>
</organism>